<keyword evidence="2" id="KW-1185">Reference proteome</keyword>
<dbReference type="EMBL" id="BSXS01005288">
    <property type="protein sequence ID" value="GME84139.1"/>
    <property type="molecule type" value="Genomic_DNA"/>
</dbReference>
<protein>
    <submittedName>
        <fullName evidence="1">Unnamed protein product</fullName>
    </submittedName>
</protein>
<sequence>MSNSRFDQLNFNNNTSSNSNPSSNPSHHLNRLSPLHRNQQNQQQLQRDDSLKKQYLYSQNQLQSPLNNIPPLPQQRYNNNITHRSLDPFASESPSSSFNTDNMQSQGQIQSFQQDQQQQQYPQRQQQYLPQQQQQQAYRSVSVPSVPSSQHQPYVYHTTLQPQQSLNFGSPARSRAAPPSISLTQSQNQPLSGPTNANSNLMSSPNFQSYGGFNNGSRSQVPTPAPRVQSAIQVGQRVQLATGNQKRTVSLPPVTVTTSQDALAVPERYYQQQRSPVYNQQQYYHQPDSTSSNSSPSQQYYDQQQLQQQQQMPPQQSQQLQQSQVPTPQPSSPSQQSLQKSQSQSQRSPIIRQSFGFLRGGRNHSSTSLSDQNLLNGNSNGKDLEKYHTSSNKATISSSGRVIPQKNDIVNVNVSDPPKKTRSLSSITRRVASTTSMRHSGDKDRLYSTGSVSSRNVPPPATSASTRRPYVYPAVLSRVARAFKERVQLGSCYKNGLEYRNAFTGADAVDIIARIIRTSDRNLALLLGRSLVSEVLP</sequence>
<dbReference type="Proteomes" id="UP001165064">
    <property type="component" value="Unassembled WGS sequence"/>
</dbReference>
<evidence type="ECO:0000313" key="2">
    <source>
        <dbReference type="Proteomes" id="UP001165064"/>
    </source>
</evidence>
<accession>A0ACB5T9V8</accession>
<gene>
    <name evidence="1" type="ORF">Amon02_000663300</name>
</gene>
<evidence type="ECO:0000313" key="1">
    <source>
        <dbReference type="EMBL" id="GME84139.1"/>
    </source>
</evidence>
<reference evidence="1" key="1">
    <citation type="submission" date="2023-04" db="EMBL/GenBank/DDBJ databases">
        <title>Ambrosiozyma monospora NBRC 10751.</title>
        <authorList>
            <person name="Ichikawa N."/>
            <person name="Sato H."/>
            <person name="Tonouchi N."/>
        </authorList>
    </citation>
    <scope>NUCLEOTIDE SEQUENCE</scope>
    <source>
        <strain evidence="1">NBRC 10751</strain>
    </source>
</reference>
<comment type="caution">
    <text evidence="1">The sequence shown here is derived from an EMBL/GenBank/DDBJ whole genome shotgun (WGS) entry which is preliminary data.</text>
</comment>
<name>A0ACB5T9V8_AMBMO</name>
<organism evidence="1 2">
    <name type="scientific">Ambrosiozyma monospora</name>
    <name type="common">Yeast</name>
    <name type="synonym">Endomycopsis monosporus</name>
    <dbReference type="NCBI Taxonomy" id="43982"/>
    <lineage>
        <taxon>Eukaryota</taxon>
        <taxon>Fungi</taxon>
        <taxon>Dikarya</taxon>
        <taxon>Ascomycota</taxon>
        <taxon>Saccharomycotina</taxon>
        <taxon>Pichiomycetes</taxon>
        <taxon>Pichiales</taxon>
        <taxon>Pichiaceae</taxon>
        <taxon>Ambrosiozyma</taxon>
    </lineage>
</organism>
<proteinExistence type="predicted"/>